<evidence type="ECO:0000256" key="1">
    <source>
        <dbReference type="SAM" id="MobiDB-lite"/>
    </source>
</evidence>
<feature type="compositionally biased region" description="Basic and acidic residues" evidence="1">
    <location>
        <begin position="125"/>
        <end position="137"/>
    </location>
</feature>
<feature type="region of interest" description="Disordered" evidence="1">
    <location>
        <begin position="352"/>
        <end position="591"/>
    </location>
</feature>
<feature type="compositionally biased region" description="Basic and acidic residues" evidence="1">
    <location>
        <begin position="243"/>
        <end position="255"/>
    </location>
</feature>
<feature type="region of interest" description="Disordered" evidence="1">
    <location>
        <begin position="629"/>
        <end position="880"/>
    </location>
</feature>
<feature type="compositionally biased region" description="Acidic residues" evidence="1">
    <location>
        <begin position="161"/>
        <end position="184"/>
    </location>
</feature>
<reference evidence="3" key="1">
    <citation type="journal article" date="2017" name="Cell">
        <title>Insights into land plant evolution garnered from the Marchantia polymorpha genome.</title>
        <authorList>
            <person name="Bowman J.L."/>
            <person name="Kohchi T."/>
            <person name="Yamato K.T."/>
            <person name="Jenkins J."/>
            <person name="Shu S."/>
            <person name="Ishizaki K."/>
            <person name="Yamaoka S."/>
            <person name="Nishihama R."/>
            <person name="Nakamura Y."/>
            <person name="Berger F."/>
            <person name="Adam C."/>
            <person name="Aki S.S."/>
            <person name="Althoff F."/>
            <person name="Araki T."/>
            <person name="Arteaga-Vazquez M.A."/>
            <person name="Balasubrmanian S."/>
            <person name="Barry K."/>
            <person name="Bauer D."/>
            <person name="Boehm C.R."/>
            <person name="Briginshaw L."/>
            <person name="Caballero-Perez J."/>
            <person name="Catarino B."/>
            <person name="Chen F."/>
            <person name="Chiyoda S."/>
            <person name="Chovatia M."/>
            <person name="Davies K.M."/>
            <person name="Delmans M."/>
            <person name="Demura T."/>
            <person name="Dierschke T."/>
            <person name="Dolan L."/>
            <person name="Dorantes-Acosta A.E."/>
            <person name="Eklund D.M."/>
            <person name="Florent S.N."/>
            <person name="Flores-Sandoval E."/>
            <person name="Fujiyama A."/>
            <person name="Fukuzawa H."/>
            <person name="Galik B."/>
            <person name="Grimanelli D."/>
            <person name="Grimwood J."/>
            <person name="Grossniklaus U."/>
            <person name="Hamada T."/>
            <person name="Haseloff J."/>
            <person name="Hetherington A.J."/>
            <person name="Higo A."/>
            <person name="Hirakawa Y."/>
            <person name="Hundley H.N."/>
            <person name="Ikeda Y."/>
            <person name="Inoue K."/>
            <person name="Inoue S.I."/>
            <person name="Ishida S."/>
            <person name="Jia Q."/>
            <person name="Kakita M."/>
            <person name="Kanazawa T."/>
            <person name="Kawai Y."/>
            <person name="Kawashima T."/>
            <person name="Kennedy M."/>
            <person name="Kinose K."/>
            <person name="Kinoshita T."/>
            <person name="Kohara Y."/>
            <person name="Koide E."/>
            <person name="Komatsu K."/>
            <person name="Kopischke S."/>
            <person name="Kubo M."/>
            <person name="Kyozuka J."/>
            <person name="Lagercrantz U."/>
            <person name="Lin S.S."/>
            <person name="Lindquist E."/>
            <person name="Lipzen A.M."/>
            <person name="Lu C.W."/>
            <person name="De Luna E."/>
            <person name="Martienssen R.A."/>
            <person name="Minamino N."/>
            <person name="Mizutani M."/>
            <person name="Mizutani M."/>
            <person name="Mochizuki N."/>
            <person name="Monte I."/>
            <person name="Mosher R."/>
            <person name="Nagasaki H."/>
            <person name="Nakagami H."/>
            <person name="Naramoto S."/>
            <person name="Nishitani K."/>
            <person name="Ohtani M."/>
            <person name="Okamoto T."/>
            <person name="Okumura M."/>
            <person name="Phillips J."/>
            <person name="Pollak B."/>
            <person name="Reinders A."/>
            <person name="Rovekamp M."/>
            <person name="Sano R."/>
            <person name="Sawa S."/>
            <person name="Schmid M.W."/>
            <person name="Shirakawa M."/>
            <person name="Solano R."/>
            <person name="Spunde A."/>
            <person name="Suetsugu N."/>
            <person name="Sugano S."/>
            <person name="Sugiyama A."/>
            <person name="Sun R."/>
            <person name="Suzuki Y."/>
            <person name="Takenaka M."/>
            <person name="Takezawa D."/>
            <person name="Tomogane H."/>
            <person name="Tsuzuki M."/>
            <person name="Ueda T."/>
            <person name="Umeda M."/>
            <person name="Ward J.M."/>
            <person name="Watanabe Y."/>
            <person name="Yazaki K."/>
            <person name="Yokoyama R."/>
            <person name="Yoshitake Y."/>
            <person name="Yotsui I."/>
            <person name="Zachgo S."/>
            <person name="Schmutz J."/>
        </authorList>
    </citation>
    <scope>NUCLEOTIDE SEQUENCE [LARGE SCALE GENOMIC DNA]</scope>
    <source>
        <strain evidence="3">Tak-1</strain>
    </source>
</reference>
<feature type="compositionally biased region" description="Polar residues" evidence="1">
    <location>
        <begin position="1096"/>
        <end position="1105"/>
    </location>
</feature>
<dbReference type="PANTHER" id="PTHR35505:SF1">
    <property type="entry name" value="SNF2 DOMAIN PROTEIN"/>
    <property type="match status" value="1"/>
</dbReference>
<feature type="region of interest" description="Disordered" evidence="1">
    <location>
        <begin position="161"/>
        <end position="265"/>
    </location>
</feature>
<dbReference type="Proteomes" id="UP000244005">
    <property type="component" value="Unassembled WGS sequence"/>
</dbReference>
<feature type="compositionally biased region" description="Basic and acidic residues" evidence="1">
    <location>
        <begin position="221"/>
        <end position="233"/>
    </location>
</feature>
<feature type="compositionally biased region" description="Basic and acidic residues" evidence="1">
    <location>
        <begin position="1031"/>
        <end position="1040"/>
    </location>
</feature>
<feature type="compositionally biased region" description="Polar residues" evidence="1">
    <location>
        <begin position="709"/>
        <end position="723"/>
    </location>
</feature>
<dbReference type="OrthoDB" id="1660458at2759"/>
<dbReference type="OMA" id="FWSPKPE"/>
<feature type="compositionally biased region" description="Basic residues" evidence="1">
    <location>
        <begin position="953"/>
        <end position="963"/>
    </location>
</feature>
<evidence type="ECO:0000313" key="3">
    <source>
        <dbReference type="Proteomes" id="UP000244005"/>
    </source>
</evidence>
<feature type="compositionally biased region" description="Basic and acidic residues" evidence="1">
    <location>
        <begin position="304"/>
        <end position="319"/>
    </location>
</feature>
<proteinExistence type="predicted"/>
<feature type="compositionally biased region" description="Polar residues" evidence="1">
    <location>
        <begin position="1186"/>
        <end position="1196"/>
    </location>
</feature>
<evidence type="ECO:0000313" key="2">
    <source>
        <dbReference type="EMBL" id="PTQ34910.1"/>
    </source>
</evidence>
<feature type="compositionally biased region" description="Polar residues" evidence="1">
    <location>
        <begin position="921"/>
        <end position="933"/>
    </location>
</feature>
<keyword evidence="3" id="KW-1185">Reference proteome</keyword>
<feature type="compositionally biased region" description="Polar residues" evidence="1">
    <location>
        <begin position="629"/>
        <end position="648"/>
    </location>
</feature>
<accession>A0A2R6WM31</accession>
<name>A0A2R6WM31_MARPO</name>
<feature type="region of interest" description="Disordered" evidence="1">
    <location>
        <begin position="921"/>
        <end position="1322"/>
    </location>
</feature>
<sequence length="1322" mass="141448">MRADTISRRIASWVTPPQLMKWLQVQKRHLLPVTALLGSQAFLNWVASTSDEIAFKSIFDRCVTAFTPVVVYNDANGECKGDDLDMEDEDEEDLFFVDTAGQAKEESLDIAADLAFTAAAKDIKEGKTSGKREKERGPIYSRLPHAAIGSDKKVKKIVAELEESNSDSDSDAEDPNMVEDDSSAEDPALAEDSSSDDEPIVNLVVDEVEQSKKKRKNSRKSSKESDEKVEKEAVANPVNPPTVKEDAKGTKGKDEEMLEAVGVPTDPLVLSKDELCGNENADRMVDRMVESTLLPVPKIQSSNKQDKQVTGRKDHEKIDAQLGCSEANPNSVLPLVEEMPEGFVQGSTEQVECGAVPGPNLSHVSEGDPDQEMVEASSGVSALRKPPVDRKSRSKQDLEVRGDKDPITVEMVMTSASEAAEIGEETAVGSSSKSLKRSKRSRKDGAEKNPDALDAMNSPTAVESANEFTLLKSPLSALGISSETSSKSKRGKKDTTNKDTETGDSVPSTPTPTNQKEVKLMETPPTVVVTSSGTSSKSKRGKKVIVDTETVNSEPSELPICAEDPEKQEAAPPVTLADSVETSRKTKRGKVKGIETMEKVDSGSPAIIGFDSGIQNAALANASDQSLMQSSERGKVSSANVDTETVETVISAPPVNSEKDVDLQVLSPPSTTSSKSKRGKQAYASKQTETVETLVSAVPVTTEKDFETQVASPLSITSETPSTKSKRGKKASANKESEAAETVISAVPLTSENDFERQVASPISITAETSSKSKRGRKSAANKDAESLENVDVAAHAAIEDDALTEARSPSPFASDEPSGKSKRGKKATGNKLPDTLPVASHVQMGELETQESIPQPKLVDSNKVPSDLEGGSEVATDMDAEVVPGKLAVAGIDAKAVDSLLSQATSGTVQRTQELAIAVPTSSELTGMTQASAERDVETMANVPSSSSPTSRKGKRGRKPKAKLSALESEGDLPPVLPTPRRIATRGTTPHIVVEKVEDKLEEDDEAPIVLVTPHKTPRKSRKKVTLQEPQEKASEDVKVPASVPALYSTEEQGKLKASSDSGASAPPTSVQQTPSRGRKRSKAQVISEDEFEDSPTTSVQATPSRGRPKGSRVRVVTDDETDDTPTPSVQATPTRGRPKSLKAKVVTDDETDDTPSHSVQATPTRGRPKGSKARVVIDDDTDETSTLAVQATPNRSKKSSKAKVVDDDEVFEDLSSPSDQGTHVRGRKSSRSADADEWVPPSATKTPRKKTRASSQPPEEDQEMGDRSGSIPVFIPRRSKRGSASSQVEGESLDMALSPYRSSKKKKSTLPVIVDLEDDE</sequence>
<dbReference type="PANTHER" id="PTHR35505">
    <property type="entry name" value="OS01G0600300 PROTEIN"/>
    <property type="match status" value="1"/>
</dbReference>
<dbReference type="EMBL" id="KZ772747">
    <property type="protein sequence ID" value="PTQ34910.1"/>
    <property type="molecule type" value="Genomic_DNA"/>
</dbReference>
<feature type="compositionally biased region" description="Polar residues" evidence="1">
    <location>
        <begin position="503"/>
        <end position="515"/>
    </location>
</feature>
<organism evidence="2 3">
    <name type="scientific">Marchantia polymorpha</name>
    <name type="common">Common liverwort</name>
    <name type="synonym">Marchantia aquatica</name>
    <dbReference type="NCBI Taxonomy" id="3197"/>
    <lineage>
        <taxon>Eukaryota</taxon>
        <taxon>Viridiplantae</taxon>
        <taxon>Streptophyta</taxon>
        <taxon>Embryophyta</taxon>
        <taxon>Marchantiophyta</taxon>
        <taxon>Marchantiopsida</taxon>
        <taxon>Marchantiidae</taxon>
        <taxon>Marchantiales</taxon>
        <taxon>Marchantiaceae</taxon>
        <taxon>Marchantia</taxon>
    </lineage>
</organism>
<gene>
    <name evidence="2" type="ORF">MARPO_0075s0033</name>
</gene>
<feature type="region of interest" description="Disordered" evidence="1">
    <location>
        <begin position="125"/>
        <end position="145"/>
    </location>
</feature>
<feature type="region of interest" description="Disordered" evidence="1">
    <location>
        <begin position="294"/>
        <end position="327"/>
    </location>
</feature>
<feature type="compositionally biased region" description="Polar residues" evidence="1">
    <location>
        <begin position="684"/>
        <end position="693"/>
    </location>
</feature>
<feature type="compositionally biased region" description="Basic residues" evidence="1">
    <location>
        <begin position="1017"/>
        <end position="1026"/>
    </location>
</feature>
<protein>
    <submittedName>
        <fullName evidence="2">Uncharacterized protein</fullName>
    </submittedName>
</protein>
<feature type="compositionally biased region" description="Polar residues" evidence="1">
    <location>
        <begin position="1060"/>
        <end position="1077"/>
    </location>
</feature>
<feature type="compositionally biased region" description="Low complexity" evidence="1">
    <location>
        <begin position="523"/>
        <end position="536"/>
    </location>
</feature>
<feature type="compositionally biased region" description="Polar residues" evidence="1">
    <location>
        <begin position="457"/>
        <end position="467"/>
    </location>
</feature>
<feature type="compositionally biased region" description="Basic and acidic residues" evidence="1">
    <location>
        <begin position="386"/>
        <end position="407"/>
    </location>
</feature>